<reference evidence="2" key="2">
    <citation type="submission" date="2021-04" db="EMBL/GenBank/DDBJ databases">
        <authorList>
            <person name="Gilroy R."/>
        </authorList>
    </citation>
    <scope>NUCLEOTIDE SEQUENCE</scope>
    <source>
        <strain evidence="2">Gambia15-2214</strain>
    </source>
</reference>
<protein>
    <submittedName>
        <fullName evidence="2">Glycosyltransferase</fullName>
        <ecNumber evidence="2">2.4.-.-</ecNumber>
    </submittedName>
</protein>
<feature type="domain" description="Glycosyltransferase subfamily 4-like N-terminal" evidence="1">
    <location>
        <begin position="24"/>
        <end position="141"/>
    </location>
</feature>
<proteinExistence type="predicted"/>
<evidence type="ECO:0000259" key="1">
    <source>
        <dbReference type="Pfam" id="PF13439"/>
    </source>
</evidence>
<reference evidence="2" key="1">
    <citation type="journal article" date="2021" name="PeerJ">
        <title>Extensive microbial diversity within the chicken gut microbiome revealed by metagenomics and culture.</title>
        <authorList>
            <person name="Gilroy R."/>
            <person name="Ravi A."/>
            <person name="Getino M."/>
            <person name="Pursley I."/>
            <person name="Horton D.L."/>
            <person name="Alikhan N.F."/>
            <person name="Baker D."/>
            <person name="Gharbi K."/>
            <person name="Hall N."/>
            <person name="Watson M."/>
            <person name="Adriaenssens E.M."/>
            <person name="Foster-Nyarko E."/>
            <person name="Jarju S."/>
            <person name="Secka A."/>
            <person name="Antonio M."/>
            <person name="Oren A."/>
            <person name="Chaudhuri R.R."/>
            <person name="La Ragione R."/>
            <person name="Hildebrand F."/>
            <person name="Pallen M.J."/>
        </authorList>
    </citation>
    <scope>NUCLEOTIDE SEQUENCE</scope>
    <source>
        <strain evidence="2">Gambia15-2214</strain>
    </source>
</reference>
<accession>A0A9E2L0Q7</accession>
<dbReference type="Gene3D" id="3.40.50.2000">
    <property type="entry name" value="Glycogen Phosphorylase B"/>
    <property type="match status" value="1"/>
</dbReference>
<keyword evidence="2" id="KW-0808">Transferase</keyword>
<dbReference type="GO" id="GO:0016757">
    <property type="term" value="F:glycosyltransferase activity"/>
    <property type="evidence" value="ECO:0007669"/>
    <property type="project" value="UniProtKB-KW"/>
</dbReference>
<dbReference type="EC" id="2.4.-.-" evidence="2"/>
<dbReference type="SUPFAM" id="SSF53756">
    <property type="entry name" value="UDP-Glycosyltransferase/glycogen phosphorylase"/>
    <property type="match status" value="1"/>
</dbReference>
<dbReference type="Pfam" id="PF13439">
    <property type="entry name" value="Glyco_transf_4"/>
    <property type="match status" value="1"/>
</dbReference>
<sequence>MTIFHITSVHTRYDSRIFTKECISLVKAGYNVNLIVCDGLGNEIKSGVSIIDAGNFREKARLKRFRESPKAIKNILLQNNPDVIHFHDPELLFIGLFFSKRNVKVIYDSHENGPKQILSKPYIPAFFRKIISSMMSVCENYVVKRLTGVV</sequence>
<evidence type="ECO:0000313" key="2">
    <source>
        <dbReference type="EMBL" id="MBU3849639.1"/>
    </source>
</evidence>
<name>A0A9E2L0Q7_9SPIR</name>
<dbReference type="EMBL" id="JAHLFV010000082">
    <property type="protein sequence ID" value="MBU3849639.1"/>
    <property type="molecule type" value="Genomic_DNA"/>
</dbReference>
<gene>
    <name evidence="2" type="ORF">IAA16_03650</name>
</gene>
<evidence type="ECO:0000313" key="3">
    <source>
        <dbReference type="Proteomes" id="UP000823914"/>
    </source>
</evidence>
<feature type="non-terminal residue" evidence="2">
    <location>
        <position position="150"/>
    </location>
</feature>
<keyword evidence="2" id="KW-0328">Glycosyltransferase</keyword>
<dbReference type="Proteomes" id="UP000823914">
    <property type="component" value="Unassembled WGS sequence"/>
</dbReference>
<dbReference type="AlphaFoldDB" id="A0A9E2L0Q7"/>
<dbReference type="InterPro" id="IPR028098">
    <property type="entry name" value="Glyco_trans_4-like_N"/>
</dbReference>
<organism evidence="2 3">
    <name type="scientific">Candidatus Treponema excrementipullorum</name>
    <dbReference type="NCBI Taxonomy" id="2838768"/>
    <lineage>
        <taxon>Bacteria</taxon>
        <taxon>Pseudomonadati</taxon>
        <taxon>Spirochaetota</taxon>
        <taxon>Spirochaetia</taxon>
        <taxon>Spirochaetales</taxon>
        <taxon>Treponemataceae</taxon>
        <taxon>Treponema</taxon>
    </lineage>
</organism>
<comment type="caution">
    <text evidence="2">The sequence shown here is derived from an EMBL/GenBank/DDBJ whole genome shotgun (WGS) entry which is preliminary data.</text>
</comment>